<sequence length="110" mass="12170">MLSQLSPPAQAAEFLVSINPTRAQRVPSLHGTLITVCLRWVKERRERTIERLRSTRHQKVGRVPFMGKEASGNQRGGSSSKPGANSAPGQRLGVTLAPDVDPRRWKSDDE</sequence>
<proteinExistence type="predicted"/>
<dbReference type="AlphaFoldDB" id="A0A086TDK5"/>
<evidence type="ECO:0000313" key="3">
    <source>
        <dbReference type="Proteomes" id="UP000029964"/>
    </source>
</evidence>
<accession>A0A086TDK5</accession>
<evidence type="ECO:0000256" key="1">
    <source>
        <dbReference type="SAM" id="MobiDB-lite"/>
    </source>
</evidence>
<feature type="compositionally biased region" description="Polar residues" evidence="1">
    <location>
        <begin position="71"/>
        <end position="83"/>
    </location>
</feature>
<dbReference type="HOGENOM" id="CLU_2170274_0_0_1"/>
<comment type="caution">
    <text evidence="2">The sequence shown here is derived from an EMBL/GenBank/DDBJ whole genome shotgun (WGS) entry which is preliminary data.</text>
</comment>
<evidence type="ECO:0000313" key="2">
    <source>
        <dbReference type="EMBL" id="KFH47437.1"/>
    </source>
</evidence>
<keyword evidence="3" id="KW-1185">Reference proteome</keyword>
<name>A0A086TDK5_HAPC1</name>
<protein>
    <submittedName>
        <fullName evidence="2">Uncharacterized protein</fullName>
    </submittedName>
</protein>
<dbReference type="Proteomes" id="UP000029964">
    <property type="component" value="Unassembled WGS sequence"/>
</dbReference>
<reference evidence="3" key="1">
    <citation type="journal article" date="2014" name="Genome Announc.">
        <title>Genome sequence and annotation of Acremonium chrysogenum, producer of the beta-lactam antibiotic cephalosporin C.</title>
        <authorList>
            <person name="Terfehr D."/>
            <person name="Dahlmann T.A."/>
            <person name="Specht T."/>
            <person name="Zadra I."/>
            <person name="Kuernsteiner H."/>
            <person name="Kueck U."/>
        </authorList>
    </citation>
    <scope>NUCLEOTIDE SEQUENCE [LARGE SCALE GENOMIC DNA]</scope>
    <source>
        <strain evidence="3">ATCC 11550 / CBS 779.69 / DSM 880 / IAM 14645 / JCM 23072 / IMI 49137</strain>
    </source>
</reference>
<organism evidence="2 3">
    <name type="scientific">Hapsidospora chrysogenum (strain ATCC 11550 / CBS 779.69 / DSM 880 / IAM 14645 / JCM 23072 / IMI 49137)</name>
    <name type="common">Acremonium chrysogenum</name>
    <dbReference type="NCBI Taxonomy" id="857340"/>
    <lineage>
        <taxon>Eukaryota</taxon>
        <taxon>Fungi</taxon>
        <taxon>Dikarya</taxon>
        <taxon>Ascomycota</taxon>
        <taxon>Pezizomycotina</taxon>
        <taxon>Sordariomycetes</taxon>
        <taxon>Hypocreomycetidae</taxon>
        <taxon>Hypocreales</taxon>
        <taxon>Bionectriaceae</taxon>
        <taxon>Hapsidospora</taxon>
    </lineage>
</organism>
<feature type="region of interest" description="Disordered" evidence="1">
    <location>
        <begin position="55"/>
        <end position="110"/>
    </location>
</feature>
<gene>
    <name evidence="2" type="ORF">ACRE_016460</name>
</gene>
<feature type="compositionally biased region" description="Basic and acidic residues" evidence="1">
    <location>
        <begin position="100"/>
        <end position="110"/>
    </location>
</feature>
<dbReference type="EMBL" id="JPKY01000009">
    <property type="protein sequence ID" value="KFH47437.1"/>
    <property type="molecule type" value="Genomic_DNA"/>
</dbReference>